<feature type="compositionally biased region" description="Basic and acidic residues" evidence="1">
    <location>
        <begin position="61"/>
        <end position="71"/>
    </location>
</feature>
<accession>A0A6J4UKJ4</accession>
<keyword evidence="2" id="KW-0346">Stress response</keyword>
<proteinExistence type="predicted"/>
<sequence length="188" mass="21632">DPDDALSLSRHRPPVGRDRDRSGGTRRSDRDLPAYPVLRPYLFVLRFQHIRRTGVAHPALRRGDGTRDRPAVRRAGRSGRRDDLHRWRDAVAPGTGADRSPGRRLPVWLRRAAGRRDHHGGQSEQLRRGPRRRVSRCGRQPAEPRRPDPAPPRAARAGPAARGRRCRRSLRRRAPGRLRQHQRRPDLR</sequence>
<feature type="non-terminal residue" evidence="2">
    <location>
        <position position="1"/>
    </location>
</feature>
<evidence type="ECO:0000256" key="1">
    <source>
        <dbReference type="SAM" id="MobiDB-lite"/>
    </source>
</evidence>
<feature type="region of interest" description="Disordered" evidence="1">
    <location>
        <begin position="1"/>
        <end position="32"/>
    </location>
</feature>
<feature type="compositionally biased region" description="Basic and acidic residues" evidence="1">
    <location>
        <begin position="15"/>
        <end position="32"/>
    </location>
</feature>
<reference evidence="2" key="1">
    <citation type="submission" date="2020-02" db="EMBL/GenBank/DDBJ databases">
        <authorList>
            <person name="Meier V. D."/>
        </authorList>
    </citation>
    <scope>NUCLEOTIDE SEQUENCE</scope>
    <source>
        <strain evidence="2">AVDCRST_MAG33</strain>
    </source>
</reference>
<organism evidence="2">
    <name type="scientific">uncultured Thermomicrobiales bacterium</name>
    <dbReference type="NCBI Taxonomy" id="1645740"/>
    <lineage>
        <taxon>Bacteria</taxon>
        <taxon>Pseudomonadati</taxon>
        <taxon>Thermomicrobiota</taxon>
        <taxon>Thermomicrobia</taxon>
        <taxon>Thermomicrobiales</taxon>
        <taxon>environmental samples</taxon>
    </lineage>
</organism>
<evidence type="ECO:0000313" key="2">
    <source>
        <dbReference type="EMBL" id="CAA9551558.1"/>
    </source>
</evidence>
<dbReference type="EMBL" id="CADCWK010000083">
    <property type="protein sequence ID" value="CAA9551558.1"/>
    <property type="molecule type" value="Genomic_DNA"/>
</dbReference>
<name>A0A6J4UKJ4_9BACT</name>
<dbReference type="AlphaFoldDB" id="A0A6J4UKJ4"/>
<feature type="compositionally biased region" description="Basic and acidic residues" evidence="1">
    <location>
        <begin position="79"/>
        <end position="89"/>
    </location>
</feature>
<gene>
    <name evidence="2" type="ORF">AVDCRST_MAG33-936</name>
</gene>
<feature type="region of interest" description="Disordered" evidence="1">
    <location>
        <begin position="58"/>
        <end position="188"/>
    </location>
</feature>
<feature type="compositionally biased region" description="Basic residues" evidence="1">
    <location>
        <begin position="162"/>
        <end position="182"/>
    </location>
</feature>
<feature type="non-terminal residue" evidence="2">
    <location>
        <position position="188"/>
    </location>
</feature>
<protein>
    <submittedName>
        <fullName evidence="2">Hypothetical radical SAM family enzyme in heat shock gene cluster, similarity with CPO of BS HemN-type</fullName>
    </submittedName>
</protein>